<dbReference type="Proteomes" id="UP000231693">
    <property type="component" value="Unassembled WGS sequence"/>
</dbReference>
<dbReference type="EMBL" id="PGFE01000001">
    <property type="protein sequence ID" value="PJJ77580.1"/>
    <property type="molecule type" value="Genomic_DNA"/>
</dbReference>
<name>A0A2M9D096_9CELL</name>
<proteinExistence type="predicted"/>
<keyword evidence="3" id="KW-1185">Reference proteome</keyword>
<dbReference type="AlphaFoldDB" id="A0A2M9D096"/>
<sequence length="160" mass="16335">MEGMERRTLAAASAITLASAVLLVGCSADADDTAASTPVTETCTEMYVGGGDPLERAVGDVLIRASQGFDGTVASSMNAVGKRLQELEKSAPTSFTAAIQKVEQPFLQVQEGLDQGTESTEIDIASATEGLTEIRDLCADAGFDFPSAAPTAAATPSATS</sequence>
<dbReference type="PROSITE" id="PS51257">
    <property type="entry name" value="PROKAR_LIPOPROTEIN"/>
    <property type="match status" value="1"/>
</dbReference>
<evidence type="ECO:0000313" key="3">
    <source>
        <dbReference type="Proteomes" id="UP000231693"/>
    </source>
</evidence>
<comment type="caution">
    <text evidence="2">The sequence shown here is derived from an EMBL/GenBank/DDBJ whole genome shotgun (WGS) entry which is preliminary data.</text>
</comment>
<evidence type="ECO:0000313" key="2">
    <source>
        <dbReference type="EMBL" id="PJJ77580.1"/>
    </source>
</evidence>
<organism evidence="2 3">
    <name type="scientific">Sediminihabitans luteus</name>
    <dbReference type="NCBI Taxonomy" id="1138585"/>
    <lineage>
        <taxon>Bacteria</taxon>
        <taxon>Bacillati</taxon>
        <taxon>Actinomycetota</taxon>
        <taxon>Actinomycetes</taxon>
        <taxon>Micrococcales</taxon>
        <taxon>Cellulomonadaceae</taxon>
        <taxon>Sediminihabitans</taxon>
    </lineage>
</organism>
<evidence type="ECO:0008006" key="4">
    <source>
        <dbReference type="Google" id="ProtNLM"/>
    </source>
</evidence>
<feature type="signal peptide" evidence="1">
    <location>
        <begin position="1"/>
        <end position="30"/>
    </location>
</feature>
<reference evidence="2 3" key="1">
    <citation type="submission" date="2017-11" db="EMBL/GenBank/DDBJ databases">
        <title>Genomic Encyclopedia of Archaeal and Bacterial Type Strains, Phase II (KMG-II): From Individual Species to Whole Genera.</title>
        <authorList>
            <person name="Goeker M."/>
        </authorList>
    </citation>
    <scope>NUCLEOTIDE SEQUENCE [LARGE SCALE GENOMIC DNA]</scope>
    <source>
        <strain evidence="2 3">DSM 25478</strain>
    </source>
</reference>
<evidence type="ECO:0000256" key="1">
    <source>
        <dbReference type="SAM" id="SignalP"/>
    </source>
</evidence>
<accession>A0A2M9D096</accession>
<gene>
    <name evidence="2" type="ORF">CLV28_0801</name>
</gene>
<feature type="chain" id="PRO_5014650632" description="Lipoprotein" evidence="1">
    <location>
        <begin position="31"/>
        <end position="160"/>
    </location>
</feature>
<protein>
    <recommendedName>
        <fullName evidence="4">Lipoprotein</fullName>
    </recommendedName>
</protein>
<keyword evidence="1" id="KW-0732">Signal</keyword>